<dbReference type="Proteomes" id="UP000663203">
    <property type="component" value="Chromosome"/>
</dbReference>
<feature type="transmembrane region" description="Helical" evidence="1">
    <location>
        <begin position="20"/>
        <end position="42"/>
    </location>
</feature>
<gene>
    <name evidence="2" type="ORF">J0X25_15400</name>
</gene>
<feature type="transmembrane region" description="Helical" evidence="1">
    <location>
        <begin position="399"/>
        <end position="420"/>
    </location>
</feature>
<dbReference type="SUPFAM" id="SSF81442">
    <property type="entry name" value="Cytochrome c oxidase subunit I-like"/>
    <property type="match status" value="1"/>
</dbReference>
<protein>
    <submittedName>
        <fullName evidence="2">Uncharacterized protein</fullName>
    </submittedName>
</protein>
<dbReference type="Gene3D" id="1.20.210.10">
    <property type="entry name" value="Cytochrome c oxidase-like, subunit I domain"/>
    <property type="match status" value="1"/>
</dbReference>
<keyword evidence="3" id="KW-1185">Reference proteome</keyword>
<evidence type="ECO:0000313" key="2">
    <source>
        <dbReference type="EMBL" id="QSW98762.1"/>
    </source>
</evidence>
<feature type="transmembrane region" description="Helical" evidence="1">
    <location>
        <begin position="116"/>
        <end position="137"/>
    </location>
</feature>
<dbReference type="RefSeq" id="WP_207288371.1">
    <property type="nucleotide sequence ID" value="NZ_CP071462.1"/>
</dbReference>
<dbReference type="AlphaFoldDB" id="A0A8A2VEH4"/>
<reference evidence="2 3" key="1">
    <citation type="submission" date="2021-03" db="EMBL/GenBank/DDBJ databases">
        <title>Haloterrigena longa sp. nov. and Haloterrigena limicola sp. nov., extremely halophilic archaea isolated from a salt lake.</title>
        <authorList>
            <person name="Henglin C."/>
        </authorList>
    </citation>
    <scope>NUCLEOTIDE SEQUENCE [LARGE SCALE GENOMIC DNA]</scope>
    <source>
        <strain evidence="2 3">KZCA68</strain>
    </source>
</reference>
<name>A0A8A2VEH4_9EURY</name>
<proteinExistence type="predicted"/>
<dbReference type="EMBL" id="CP071462">
    <property type="protein sequence ID" value="QSW98762.1"/>
    <property type="molecule type" value="Genomic_DNA"/>
</dbReference>
<keyword evidence="1" id="KW-0812">Transmembrane</keyword>
<dbReference type="GeneID" id="63188719"/>
<accession>A0A8A2VEH4</accession>
<feature type="transmembrane region" description="Helical" evidence="1">
    <location>
        <begin position="254"/>
        <end position="275"/>
    </location>
</feature>
<organism evidence="2 3">
    <name type="scientific">Haloterrigena alkaliphila</name>
    <dbReference type="NCBI Taxonomy" id="2816475"/>
    <lineage>
        <taxon>Archaea</taxon>
        <taxon>Methanobacteriati</taxon>
        <taxon>Methanobacteriota</taxon>
        <taxon>Stenosarchaea group</taxon>
        <taxon>Halobacteria</taxon>
        <taxon>Halobacteriales</taxon>
        <taxon>Natrialbaceae</taxon>
        <taxon>Haloterrigena</taxon>
    </lineage>
</organism>
<feature type="transmembrane region" description="Helical" evidence="1">
    <location>
        <begin position="89"/>
        <end position="110"/>
    </location>
</feature>
<feature type="transmembrane region" description="Helical" evidence="1">
    <location>
        <begin position="225"/>
        <end position="242"/>
    </location>
</feature>
<evidence type="ECO:0000313" key="3">
    <source>
        <dbReference type="Proteomes" id="UP000663203"/>
    </source>
</evidence>
<feature type="transmembrane region" description="Helical" evidence="1">
    <location>
        <begin position="377"/>
        <end position="393"/>
    </location>
</feature>
<sequence length="459" mass="48389">MNRIPGAIRTDQQPPMAIPLGHFVVGLAFLVVGAVGGTAMTATTLPGLASLAHVHVLLVGWIAITIMGAMTQFVPVWSGVSIHSRRLAVAQLLLVAAGLAGFATALLAGAMSVLPLAGAAILLGIWTFVYNVGRTLVRARPLDLTERHFAFALAAFALLVPLGFLLALDFSTDVFGAIDATRGDVLLVHATVALYGGVLATVVGALAQLVLMFTQTDRTALDERLLVLEQLCFPAGVAVLVAGRGLGSTPVTRVGGLAVLLGLAAFTVVLARQLARATVDRSPMTDRYWVVAASLWAWLALTASAWWLEPAGYATLFGHPDANAVLLYGVFGFVVVGSLYHIVPFIVWHERYSDRLGFERVPMIDDLYDDRLERADFALMLVGYLGLAAGPLFDLPAVVTTVSTAVLALGLCLFVLNVLLTIRRHGSNGIAGVLTGLLESDDDASADAAEPDVGVLPDR</sequence>
<keyword evidence="1" id="KW-1133">Transmembrane helix</keyword>
<feature type="transmembrane region" description="Helical" evidence="1">
    <location>
        <begin position="287"/>
        <end position="308"/>
    </location>
</feature>
<feature type="transmembrane region" description="Helical" evidence="1">
    <location>
        <begin position="54"/>
        <end position="77"/>
    </location>
</feature>
<feature type="transmembrane region" description="Helical" evidence="1">
    <location>
        <begin position="328"/>
        <end position="348"/>
    </location>
</feature>
<feature type="transmembrane region" description="Helical" evidence="1">
    <location>
        <begin position="149"/>
        <end position="168"/>
    </location>
</feature>
<feature type="transmembrane region" description="Helical" evidence="1">
    <location>
        <begin position="188"/>
        <end position="213"/>
    </location>
</feature>
<keyword evidence="1" id="KW-0472">Membrane</keyword>
<dbReference type="KEGG" id="hakz:J0X25_15400"/>
<dbReference type="InterPro" id="IPR036927">
    <property type="entry name" value="Cyt_c_oxase-like_su1_sf"/>
</dbReference>
<evidence type="ECO:0000256" key="1">
    <source>
        <dbReference type="SAM" id="Phobius"/>
    </source>
</evidence>